<dbReference type="AlphaFoldDB" id="A0A222WIF7"/>
<keyword evidence="3" id="KW-1185">Reference proteome</keyword>
<dbReference type="InterPro" id="IPR011008">
    <property type="entry name" value="Dimeric_a/b-barrel"/>
</dbReference>
<sequence>MNKFGLYTKFIAHEGQRDTLIEMLLEAASGMESVEGCDLYVVNIPENDSNSIWVTEIWSDPSTHQASLSLDEAKVLIQRARPLIAGIEQIKLRPQGGKGI</sequence>
<proteinExistence type="predicted"/>
<name>A0A222WIF7_9BACL</name>
<evidence type="ECO:0000313" key="3">
    <source>
        <dbReference type="Proteomes" id="UP000214666"/>
    </source>
</evidence>
<reference evidence="2 3" key="1">
    <citation type="submission" date="2017-03" db="EMBL/GenBank/DDBJ databases">
        <title>Complete genome sequence of Paenibacillus Kribbensis producing bioflocculants.</title>
        <authorList>
            <person name="Lee H.-G."/>
            <person name="Oh H.-M."/>
        </authorList>
    </citation>
    <scope>NUCLEOTIDE SEQUENCE [LARGE SCALE GENOMIC DNA]</scope>
    <source>
        <strain evidence="2 3">AM49</strain>
    </source>
</reference>
<dbReference type="EMBL" id="CP020028">
    <property type="protein sequence ID" value="ASR46005.1"/>
    <property type="molecule type" value="Genomic_DNA"/>
</dbReference>
<gene>
    <name evidence="2" type="ORF">B4V02_04540</name>
</gene>
<dbReference type="Proteomes" id="UP000214666">
    <property type="component" value="Chromosome"/>
</dbReference>
<feature type="domain" description="ABM" evidence="1">
    <location>
        <begin position="4"/>
        <end position="92"/>
    </location>
</feature>
<dbReference type="OrthoDB" id="165368at2"/>
<evidence type="ECO:0000313" key="2">
    <source>
        <dbReference type="EMBL" id="ASR46005.1"/>
    </source>
</evidence>
<dbReference type="PROSITE" id="PS51725">
    <property type="entry name" value="ABM"/>
    <property type="match status" value="1"/>
</dbReference>
<dbReference type="KEGG" id="pkb:B4V02_04540"/>
<protein>
    <submittedName>
        <fullName evidence="2">Antibiotic biosynthesis monooxygenase</fullName>
    </submittedName>
</protein>
<dbReference type="InterPro" id="IPR007138">
    <property type="entry name" value="ABM_dom"/>
</dbReference>
<dbReference type="Gene3D" id="3.30.70.100">
    <property type="match status" value="1"/>
</dbReference>
<dbReference type="Pfam" id="PF03992">
    <property type="entry name" value="ABM"/>
    <property type="match status" value="1"/>
</dbReference>
<keyword evidence="2" id="KW-0560">Oxidoreductase</keyword>
<organism evidence="2 3">
    <name type="scientific">Paenibacillus kribbensis</name>
    <dbReference type="NCBI Taxonomy" id="172713"/>
    <lineage>
        <taxon>Bacteria</taxon>
        <taxon>Bacillati</taxon>
        <taxon>Bacillota</taxon>
        <taxon>Bacilli</taxon>
        <taxon>Bacillales</taxon>
        <taxon>Paenibacillaceae</taxon>
        <taxon>Paenibacillus</taxon>
    </lineage>
</organism>
<dbReference type="GO" id="GO:0004497">
    <property type="term" value="F:monooxygenase activity"/>
    <property type="evidence" value="ECO:0007669"/>
    <property type="project" value="UniProtKB-KW"/>
</dbReference>
<dbReference type="SUPFAM" id="SSF54909">
    <property type="entry name" value="Dimeric alpha+beta barrel"/>
    <property type="match status" value="1"/>
</dbReference>
<evidence type="ECO:0000259" key="1">
    <source>
        <dbReference type="PROSITE" id="PS51725"/>
    </source>
</evidence>
<keyword evidence="2" id="KW-0503">Monooxygenase</keyword>
<dbReference type="RefSeq" id="WP_094153895.1">
    <property type="nucleotide sequence ID" value="NZ_CP020028.1"/>
</dbReference>
<accession>A0A222WIF7</accession>